<evidence type="ECO:0000256" key="9">
    <source>
        <dbReference type="SAM" id="SignalP"/>
    </source>
</evidence>
<feature type="chain" id="PRO_5047155239" evidence="9">
    <location>
        <begin position="22"/>
        <end position="685"/>
    </location>
</feature>
<dbReference type="SUPFAM" id="SSF55486">
    <property type="entry name" value="Metalloproteases ('zincins'), catalytic domain"/>
    <property type="match status" value="1"/>
</dbReference>
<feature type="region of interest" description="Disordered" evidence="8">
    <location>
        <begin position="28"/>
        <end position="51"/>
    </location>
</feature>
<protein>
    <submittedName>
        <fullName evidence="12">M13 family metallopeptidase</fullName>
    </submittedName>
</protein>
<dbReference type="PANTHER" id="PTHR11733">
    <property type="entry name" value="ZINC METALLOPROTEASE FAMILY M13 NEPRILYSIN-RELATED"/>
    <property type="match status" value="1"/>
</dbReference>
<dbReference type="Pfam" id="PF05649">
    <property type="entry name" value="Peptidase_M13_N"/>
    <property type="match status" value="1"/>
</dbReference>
<keyword evidence="7" id="KW-0482">Metalloprotease</keyword>
<comment type="cofactor">
    <cofactor evidence="1">
        <name>Zn(2+)</name>
        <dbReference type="ChEBI" id="CHEBI:29105"/>
    </cofactor>
</comment>
<comment type="similarity">
    <text evidence="2">Belongs to the peptidase M13 family.</text>
</comment>
<evidence type="ECO:0000256" key="1">
    <source>
        <dbReference type="ARBA" id="ARBA00001947"/>
    </source>
</evidence>
<dbReference type="InterPro" id="IPR024079">
    <property type="entry name" value="MetalloPept_cat_dom_sf"/>
</dbReference>
<dbReference type="Pfam" id="PF01431">
    <property type="entry name" value="Peptidase_M13"/>
    <property type="match status" value="1"/>
</dbReference>
<keyword evidence="3" id="KW-0645">Protease</keyword>
<dbReference type="PROSITE" id="PS51257">
    <property type="entry name" value="PROKAR_LIPOPROTEIN"/>
    <property type="match status" value="1"/>
</dbReference>
<evidence type="ECO:0000256" key="7">
    <source>
        <dbReference type="ARBA" id="ARBA00023049"/>
    </source>
</evidence>
<evidence type="ECO:0000256" key="6">
    <source>
        <dbReference type="ARBA" id="ARBA00022833"/>
    </source>
</evidence>
<keyword evidence="5" id="KW-0378">Hydrolase</keyword>
<evidence type="ECO:0000313" key="12">
    <source>
        <dbReference type="EMBL" id="WAJ24963.1"/>
    </source>
</evidence>
<dbReference type="PROSITE" id="PS51885">
    <property type="entry name" value="NEPRILYSIN"/>
    <property type="match status" value="1"/>
</dbReference>
<reference evidence="12" key="1">
    <citation type="submission" date="2022-11" db="EMBL/GenBank/DDBJ databases">
        <title>Lacrimispora xylanolytica sy1, complete genome.</title>
        <authorList>
            <person name="Choi S."/>
        </authorList>
    </citation>
    <scope>NUCLEOTIDE SEQUENCE</scope>
    <source>
        <strain evidence="12">Sy1</strain>
    </source>
</reference>
<evidence type="ECO:0000259" key="10">
    <source>
        <dbReference type="Pfam" id="PF01431"/>
    </source>
</evidence>
<keyword evidence="9" id="KW-0732">Signal</keyword>
<dbReference type="PRINTS" id="PR00786">
    <property type="entry name" value="NEPRILYSIN"/>
</dbReference>
<keyword evidence="13" id="KW-1185">Reference proteome</keyword>
<gene>
    <name evidence="12" type="ORF">OW255_05505</name>
</gene>
<evidence type="ECO:0000256" key="2">
    <source>
        <dbReference type="ARBA" id="ARBA00007357"/>
    </source>
</evidence>
<evidence type="ECO:0000256" key="5">
    <source>
        <dbReference type="ARBA" id="ARBA00022801"/>
    </source>
</evidence>
<dbReference type="InterPro" id="IPR042089">
    <property type="entry name" value="Peptidase_M13_dom_2"/>
</dbReference>
<evidence type="ECO:0000313" key="13">
    <source>
        <dbReference type="Proteomes" id="UP001163115"/>
    </source>
</evidence>
<evidence type="ECO:0000256" key="4">
    <source>
        <dbReference type="ARBA" id="ARBA00022723"/>
    </source>
</evidence>
<evidence type="ECO:0000256" key="8">
    <source>
        <dbReference type="SAM" id="MobiDB-lite"/>
    </source>
</evidence>
<dbReference type="InterPro" id="IPR018497">
    <property type="entry name" value="Peptidase_M13_C"/>
</dbReference>
<dbReference type="PANTHER" id="PTHR11733:SF167">
    <property type="entry name" value="FI17812P1-RELATED"/>
    <property type="match status" value="1"/>
</dbReference>
<evidence type="ECO:0000259" key="11">
    <source>
        <dbReference type="Pfam" id="PF05649"/>
    </source>
</evidence>
<evidence type="ECO:0000256" key="3">
    <source>
        <dbReference type="ARBA" id="ARBA00022670"/>
    </source>
</evidence>
<dbReference type="CDD" id="cd08662">
    <property type="entry name" value="M13"/>
    <property type="match status" value="1"/>
</dbReference>
<accession>A0ABY7AGQ0</accession>
<organism evidence="12 13">
    <name type="scientific">Lacrimispora xylanolytica</name>
    <dbReference type="NCBI Taxonomy" id="29375"/>
    <lineage>
        <taxon>Bacteria</taxon>
        <taxon>Bacillati</taxon>
        <taxon>Bacillota</taxon>
        <taxon>Clostridia</taxon>
        <taxon>Lachnospirales</taxon>
        <taxon>Lachnospiraceae</taxon>
        <taxon>Lacrimispora</taxon>
    </lineage>
</organism>
<dbReference type="InterPro" id="IPR008753">
    <property type="entry name" value="Peptidase_M13_N"/>
</dbReference>
<dbReference type="InterPro" id="IPR000718">
    <property type="entry name" value="Peptidase_M13"/>
</dbReference>
<dbReference type="RefSeq" id="WP_268115898.1">
    <property type="nucleotide sequence ID" value="NZ_CP113524.1"/>
</dbReference>
<dbReference type="Gene3D" id="1.10.1380.10">
    <property type="entry name" value="Neutral endopeptidase , domain2"/>
    <property type="match status" value="1"/>
</dbReference>
<feature type="domain" description="Peptidase M13 N-terminal" evidence="11">
    <location>
        <begin position="58"/>
        <end position="434"/>
    </location>
</feature>
<name>A0ABY7AGQ0_9FIRM</name>
<feature type="compositionally biased region" description="Polar residues" evidence="8">
    <location>
        <begin position="36"/>
        <end position="47"/>
    </location>
</feature>
<proteinExistence type="inferred from homology"/>
<dbReference type="Proteomes" id="UP001163115">
    <property type="component" value="Chromosome"/>
</dbReference>
<feature type="signal peptide" evidence="9">
    <location>
        <begin position="1"/>
        <end position="21"/>
    </location>
</feature>
<sequence length="685" mass="76915">MKRTISLFLALVLALSFILSGCSKKKEADPEETKAQPVNVSGTAESAQSEEERKALATDYYDYVNQKVLSEKEISKDSNQWSYFYDLDKKSYDILDGVLKSAVNDRANAKIGSIQQKIGDFYLTALDMEGRKNAGLQPLNPYIDSIRDAKSVSEYMKALGTVYSDLGVGSLILPQWYEDMKDSSRYALYLNGADIGPGKETLEDESLSELLKNYQAYIEKIMESSGLSQEDAKKAGADILAFQKDLAKSALPLSKQGDPEIIYNPYTPEMLKEMFPDGTIDIFLQAAGLSKQPGLVVTEQEQLKKISGYLNEEFLPLLKNYAVFSLINDFAGYLTPEIRDNYMNWHKIQNGIKETKSDEKLASEMTQDMLGFEFGRLYVEKCFSEKDKEAIKAMAETIIDTYKKQIMALDWMGEKTKEAAVKKLDHMTLKIGYPDQWPDNYKNAEVLSSELGGSLIGNVLSLLKARNEVEKEKVKKPVDKGEWAMTPQTVNAYYNPTGNEIVFPAAILQPPFYDSNALYASNLGGIGMVIAHEVSHAFDSSGSQYDENGNYHVWWTEEDRAKFKELASQVEAYYDSQEGYEGRHVNGAQTLNENIADLGALASITSIAGDDKEALRHLFRQYATIWASKYTPEAMIKRLNTDVHSPAKVRVNAVLSATDGFYFAYPEIKETDGMYVPPEKRVKIW</sequence>
<feature type="domain" description="Peptidase M13 C-terminal" evidence="10">
    <location>
        <begin position="491"/>
        <end position="682"/>
    </location>
</feature>
<keyword evidence="4" id="KW-0479">Metal-binding</keyword>
<keyword evidence="6" id="KW-0862">Zinc</keyword>
<dbReference type="Gene3D" id="3.40.390.10">
    <property type="entry name" value="Collagenase (Catalytic Domain)"/>
    <property type="match status" value="1"/>
</dbReference>
<dbReference type="EMBL" id="CP113524">
    <property type="protein sequence ID" value="WAJ24963.1"/>
    <property type="molecule type" value="Genomic_DNA"/>
</dbReference>